<gene>
    <name evidence="1" type="ORF">H9814_01830</name>
</gene>
<protein>
    <submittedName>
        <fullName evidence="1">Uncharacterized protein</fullName>
    </submittedName>
</protein>
<name>A0A9D2E7P2_9BACE</name>
<dbReference type="Proteomes" id="UP000824028">
    <property type="component" value="Unassembled WGS sequence"/>
</dbReference>
<accession>A0A9D2E7P2</accession>
<comment type="caution">
    <text evidence="1">The sequence shown here is derived from an EMBL/GenBank/DDBJ whole genome shotgun (WGS) entry which is preliminary data.</text>
</comment>
<evidence type="ECO:0000313" key="1">
    <source>
        <dbReference type="EMBL" id="HIZ32276.1"/>
    </source>
</evidence>
<reference evidence="1" key="2">
    <citation type="submission" date="2021-04" db="EMBL/GenBank/DDBJ databases">
        <authorList>
            <person name="Gilroy R."/>
        </authorList>
    </citation>
    <scope>NUCLEOTIDE SEQUENCE</scope>
    <source>
        <strain evidence="1">ChiHjej9B8-1298</strain>
    </source>
</reference>
<organism evidence="1 2">
    <name type="scientific">Candidatus Bacteroides merdigallinarum</name>
    <dbReference type="NCBI Taxonomy" id="2838473"/>
    <lineage>
        <taxon>Bacteria</taxon>
        <taxon>Pseudomonadati</taxon>
        <taxon>Bacteroidota</taxon>
        <taxon>Bacteroidia</taxon>
        <taxon>Bacteroidales</taxon>
        <taxon>Bacteroidaceae</taxon>
        <taxon>Bacteroides</taxon>
    </lineage>
</organism>
<dbReference type="AlphaFoldDB" id="A0A9D2E7P2"/>
<reference evidence="1" key="1">
    <citation type="journal article" date="2021" name="PeerJ">
        <title>Extensive microbial diversity within the chicken gut microbiome revealed by metagenomics and culture.</title>
        <authorList>
            <person name="Gilroy R."/>
            <person name="Ravi A."/>
            <person name="Getino M."/>
            <person name="Pursley I."/>
            <person name="Horton D.L."/>
            <person name="Alikhan N.F."/>
            <person name="Baker D."/>
            <person name="Gharbi K."/>
            <person name="Hall N."/>
            <person name="Watson M."/>
            <person name="Adriaenssens E.M."/>
            <person name="Foster-Nyarko E."/>
            <person name="Jarju S."/>
            <person name="Secka A."/>
            <person name="Antonio M."/>
            <person name="Oren A."/>
            <person name="Chaudhuri R.R."/>
            <person name="La Ragione R."/>
            <person name="Hildebrand F."/>
            <person name="Pallen M.J."/>
        </authorList>
    </citation>
    <scope>NUCLEOTIDE SEQUENCE</scope>
    <source>
        <strain evidence="1">ChiHjej9B8-1298</strain>
    </source>
</reference>
<dbReference type="EMBL" id="DXBX01000015">
    <property type="protein sequence ID" value="HIZ32276.1"/>
    <property type="molecule type" value="Genomic_DNA"/>
</dbReference>
<sequence length="58" mass="6686">MDARDDFPAYSLFSVDESGNRATQEKSRSFMPLFQKNFLSLEEAKFPSQGKVPHQPDY</sequence>
<evidence type="ECO:0000313" key="2">
    <source>
        <dbReference type="Proteomes" id="UP000824028"/>
    </source>
</evidence>
<proteinExistence type="predicted"/>